<name>A0A0E9SQC6_ANGAN</name>
<dbReference type="EMBL" id="GBXM01065071">
    <property type="protein sequence ID" value="JAH43506.1"/>
    <property type="molecule type" value="Transcribed_RNA"/>
</dbReference>
<proteinExistence type="predicted"/>
<dbReference type="AlphaFoldDB" id="A0A0E9SQC6"/>
<evidence type="ECO:0000256" key="1">
    <source>
        <dbReference type="SAM" id="MobiDB-lite"/>
    </source>
</evidence>
<accession>A0A0E9SQC6</accession>
<evidence type="ECO:0000313" key="2">
    <source>
        <dbReference type="EMBL" id="JAH43506.1"/>
    </source>
</evidence>
<feature type="region of interest" description="Disordered" evidence="1">
    <location>
        <begin position="1"/>
        <end position="22"/>
    </location>
</feature>
<reference evidence="2" key="1">
    <citation type="submission" date="2014-11" db="EMBL/GenBank/DDBJ databases">
        <authorList>
            <person name="Amaro Gonzalez C."/>
        </authorList>
    </citation>
    <scope>NUCLEOTIDE SEQUENCE</scope>
</reference>
<sequence>MSQKSIPFDRPEPAPQSKNNNPNLFVERTMSLTVSQICQLSCCTLYTLWLPV</sequence>
<reference evidence="2" key="2">
    <citation type="journal article" date="2015" name="Fish Shellfish Immunol.">
        <title>Early steps in the European eel (Anguilla anguilla)-Vibrio vulnificus interaction in the gills: Role of the RtxA13 toxin.</title>
        <authorList>
            <person name="Callol A."/>
            <person name="Pajuelo D."/>
            <person name="Ebbesson L."/>
            <person name="Teles M."/>
            <person name="MacKenzie S."/>
            <person name="Amaro C."/>
        </authorList>
    </citation>
    <scope>NUCLEOTIDE SEQUENCE</scope>
</reference>
<organism evidence="2">
    <name type="scientific">Anguilla anguilla</name>
    <name type="common">European freshwater eel</name>
    <name type="synonym">Muraena anguilla</name>
    <dbReference type="NCBI Taxonomy" id="7936"/>
    <lineage>
        <taxon>Eukaryota</taxon>
        <taxon>Metazoa</taxon>
        <taxon>Chordata</taxon>
        <taxon>Craniata</taxon>
        <taxon>Vertebrata</taxon>
        <taxon>Euteleostomi</taxon>
        <taxon>Actinopterygii</taxon>
        <taxon>Neopterygii</taxon>
        <taxon>Teleostei</taxon>
        <taxon>Anguilliformes</taxon>
        <taxon>Anguillidae</taxon>
        <taxon>Anguilla</taxon>
    </lineage>
</organism>
<protein>
    <submittedName>
        <fullName evidence="2">Uncharacterized protein</fullName>
    </submittedName>
</protein>